<dbReference type="GeneID" id="88808266"/>
<protein>
    <recommendedName>
        <fullName evidence="1">DUF4158 domain-containing protein</fullName>
    </recommendedName>
</protein>
<accession>A0A329WSF0</accession>
<dbReference type="Proteomes" id="UP000250919">
    <property type="component" value="Unassembled WGS sequence"/>
</dbReference>
<sequence length="233" mass="27126">MTSVDRTAYPHFNKSLSQKELASCYALSDDELTFIRQNTRSQHSQLNLAIRLKTRQHLGYFITLSQIPFSVIQFIATQLNLPENSRLIPERRDRKATHRYKILSRQYLDSHFFTQQARQNIVSLIHQSAYTMSDPADLINVALEYLSKKNIELPVFSTLERLASHERQLVHNELYLQITQSLTKPQKNTLDSLLLIKEGELTTRFSWVKQTPGPATLQHFRLWADRLALWGFG</sequence>
<dbReference type="AlphaFoldDB" id="A0A329WSF0"/>
<name>A0A329WSF0_9GAMM</name>
<dbReference type="Pfam" id="PF13700">
    <property type="entry name" value="DUF4158"/>
    <property type="match status" value="1"/>
</dbReference>
<dbReference type="RefSeq" id="WP_112896788.1">
    <property type="nucleotide sequence ID" value="NZ_CAWNYH010000060.1"/>
</dbReference>
<feature type="domain" description="DUF4158" evidence="1">
    <location>
        <begin position="2"/>
        <end position="165"/>
    </location>
</feature>
<dbReference type="InterPro" id="IPR025296">
    <property type="entry name" value="DUF4158"/>
</dbReference>
<proteinExistence type="predicted"/>
<organism evidence="2 3">
    <name type="scientific">Photorhabdus bodei</name>
    <dbReference type="NCBI Taxonomy" id="2029681"/>
    <lineage>
        <taxon>Bacteria</taxon>
        <taxon>Pseudomonadati</taxon>
        <taxon>Pseudomonadota</taxon>
        <taxon>Gammaproteobacteria</taxon>
        <taxon>Enterobacterales</taxon>
        <taxon>Morganellaceae</taxon>
        <taxon>Photorhabdus</taxon>
    </lineage>
</organism>
<evidence type="ECO:0000313" key="3">
    <source>
        <dbReference type="Proteomes" id="UP000250919"/>
    </source>
</evidence>
<evidence type="ECO:0000259" key="1">
    <source>
        <dbReference type="Pfam" id="PF13700"/>
    </source>
</evidence>
<reference evidence="2 3" key="1">
    <citation type="journal article" date="2018" name="Int. J. Syst. Evol. Microbiol.">
        <title>Whole-genome-based revisit of Photorhabdus phylogeny: proposal for the elevation of most Photorhabdus subspecies to the species level and description of one novel species Photorhabdus bodei sp. nov., and one novel subspecies Photorhabdus laumondii subsp. clarkei subsp. nov.</title>
        <authorList>
            <person name="Machado R.A.R."/>
            <person name="Wuthrich D."/>
            <person name="Kuhnert P."/>
            <person name="Arce C.C.M."/>
            <person name="Thonen L."/>
            <person name="Ruiz C."/>
            <person name="Zhang X."/>
            <person name="Robert C.A.M."/>
            <person name="Karimi J."/>
            <person name="Kamali S."/>
            <person name="Ma J."/>
            <person name="Bruggmann R."/>
            <person name="Erb M."/>
        </authorList>
    </citation>
    <scope>NUCLEOTIDE SEQUENCE [LARGE SCALE GENOMIC DNA]</scope>
    <source>
        <strain evidence="2 3">LJ24-63</strain>
    </source>
</reference>
<comment type="caution">
    <text evidence="2">The sequence shown here is derived from an EMBL/GenBank/DDBJ whole genome shotgun (WGS) entry which is preliminary data.</text>
</comment>
<evidence type="ECO:0000313" key="2">
    <source>
        <dbReference type="EMBL" id="RAX07471.1"/>
    </source>
</evidence>
<dbReference type="EMBL" id="NSCM01000060">
    <property type="protein sequence ID" value="RAX07471.1"/>
    <property type="molecule type" value="Genomic_DNA"/>
</dbReference>
<gene>
    <name evidence="2" type="ORF">CKY02_20890</name>
</gene>